<dbReference type="HOGENOM" id="CLU_079010_0_0_10"/>
<dbReference type="EMBL" id="CP009621">
    <property type="protein sequence ID" value="AKD02663.1"/>
    <property type="molecule type" value="Genomic_DNA"/>
</dbReference>
<dbReference type="Gene3D" id="1.20.144.10">
    <property type="entry name" value="Phosphatidic acid phosphatase type 2/haloperoxidase"/>
    <property type="match status" value="1"/>
</dbReference>
<dbReference type="KEGG" id="pko:PKOR_05400"/>
<feature type="transmembrane region" description="Helical" evidence="1">
    <location>
        <begin position="242"/>
        <end position="263"/>
    </location>
</feature>
<keyword evidence="1" id="KW-0812">Transmembrane</keyword>
<dbReference type="InterPro" id="IPR000326">
    <property type="entry name" value="PAP2/HPO"/>
</dbReference>
<name>A0A0E3ZCT3_9BACT</name>
<dbReference type="InterPro" id="IPR036938">
    <property type="entry name" value="PAP2/HPO_sf"/>
</dbReference>
<evidence type="ECO:0000256" key="2">
    <source>
        <dbReference type="SAM" id="SignalP"/>
    </source>
</evidence>
<organism evidence="4 5">
    <name type="scientific">Pontibacter korlensis</name>
    <dbReference type="NCBI Taxonomy" id="400092"/>
    <lineage>
        <taxon>Bacteria</taxon>
        <taxon>Pseudomonadati</taxon>
        <taxon>Bacteroidota</taxon>
        <taxon>Cytophagia</taxon>
        <taxon>Cytophagales</taxon>
        <taxon>Hymenobacteraceae</taxon>
        <taxon>Pontibacter</taxon>
    </lineage>
</organism>
<dbReference type="Pfam" id="PF01569">
    <property type="entry name" value="PAP2"/>
    <property type="match status" value="1"/>
</dbReference>
<keyword evidence="1" id="KW-1133">Transmembrane helix</keyword>
<evidence type="ECO:0000256" key="1">
    <source>
        <dbReference type="SAM" id="Phobius"/>
    </source>
</evidence>
<feature type="domain" description="Phosphatidic acid phosphatase type 2/haloperoxidase" evidence="3">
    <location>
        <begin position="162"/>
        <end position="261"/>
    </location>
</feature>
<keyword evidence="1" id="KW-0472">Membrane</keyword>
<keyword evidence="2" id="KW-0732">Signal</keyword>
<evidence type="ECO:0000259" key="3">
    <source>
        <dbReference type="SMART" id="SM00014"/>
    </source>
</evidence>
<dbReference type="Proteomes" id="UP000033109">
    <property type="component" value="Chromosome"/>
</dbReference>
<dbReference type="AlphaFoldDB" id="A0A0E3ZCT3"/>
<feature type="signal peptide" evidence="2">
    <location>
        <begin position="1"/>
        <end position="23"/>
    </location>
</feature>
<dbReference type="SUPFAM" id="SSF48317">
    <property type="entry name" value="Acid phosphatase/Vanadium-dependent haloperoxidase"/>
    <property type="match status" value="1"/>
</dbReference>
<dbReference type="SMART" id="SM00014">
    <property type="entry name" value="acidPPc"/>
    <property type="match status" value="1"/>
</dbReference>
<evidence type="ECO:0000313" key="4">
    <source>
        <dbReference type="EMBL" id="AKD02663.1"/>
    </source>
</evidence>
<keyword evidence="5" id="KW-1185">Reference proteome</keyword>
<protein>
    <submittedName>
        <fullName evidence="4">PA-phosphatase</fullName>
    </submittedName>
</protein>
<reference evidence="4 5" key="1">
    <citation type="journal article" date="2015" name="Sci. Rep.">
        <title>Unraveling adaptation of Pontibacter korlensis to radiation and infertility in desert through complete genome and comparative transcriptomic analysis.</title>
        <authorList>
            <person name="Dai J."/>
            <person name="Dai W."/>
            <person name="Qiu C."/>
            <person name="Yang Z."/>
            <person name="Zhang Y."/>
            <person name="Zhou M."/>
            <person name="Zhang L."/>
            <person name="Fang C."/>
            <person name="Gao Q."/>
            <person name="Yang Q."/>
            <person name="Li X."/>
            <person name="Wang Z."/>
            <person name="Wang Z."/>
            <person name="Jia Z."/>
            <person name="Chen X."/>
        </authorList>
    </citation>
    <scope>NUCLEOTIDE SEQUENCE [LARGE SCALE GENOMIC DNA]</scope>
    <source>
        <strain evidence="4 5">X14-1T</strain>
    </source>
</reference>
<feature type="chain" id="PRO_5002416625" evidence="2">
    <location>
        <begin position="24"/>
        <end position="295"/>
    </location>
</feature>
<accession>A0A0E3ZCT3</accession>
<dbReference type="RefSeq" id="WP_046309568.1">
    <property type="nucleotide sequence ID" value="NZ_CP009621.1"/>
</dbReference>
<dbReference type="PATRIC" id="fig|400092.3.peg.1199"/>
<proteinExistence type="predicted"/>
<evidence type="ECO:0000313" key="5">
    <source>
        <dbReference type="Proteomes" id="UP000033109"/>
    </source>
</evidence>
<gene>
    <name evidence="4" type="ORF">PKOR_05400</name>
</gene>
<sequence length="295" mass="32104">MKLGKQLTAHLLWLTMLATPVLAQTQQPDTRPDTVVTTSLATDSVAQPSTNLLAASITLTQGDTIPQGQKNPFTEAQRREGENKRYLTRAVLPAAALIGAGVYTIQGNGLFSSFDARDARNRHAPEFATKVDDYVFFVPLAYLYGFNIFSSQNRHEVGRQTKLLIASGALTSALVWPTKKLTDIDRPNNDNYAFPSGHTAYAFTIATVVDKEFRHKSPWVSVGSYAIATGTGIMRMLNNEHWMADVIAGAGVGILSVNTVYWLHDKLAKDKGLNTTVAPTVLPNGRPGLGLSVQF</sequence>
<dbReference type="STRING" id="400092.PKOR_05400"/>